<dbReference type="PANTHER" id="PTHR47955">
    <property type="entry name" value="CYTOCHROME P450 FAMILY 71 PROTEIN"/>
    <property type="match status" value="1"/>
</dbReference>
<dbReference type="Gene3D" id="1.10.630.10">
    <property type="entry name" value="Cytochrome P450"/>
    <property type="match status" value="1"/>
</dbReference>
<comment type="caution">
    <text evidence="11">The sequence shown here is derived from an EMBL/GenBank/DDBJ whole genome shotgun (WGS) entry which is preliminary data.</text>
</comment>
<dbReference type="Pfam" id="PF00067">
    <property type="entry name" value="p450"/>
    <property type="match status" value="1"/>
</dbReference>
<evidence type="ECO:0000256" key="10">
    <source>
        <dbReference type="SAM" id="Phobius"/>
    </source>
</evidence>
<comment type="similarity">
    <text evidence="2 9">Belongs to the cytochrome P450 family.</text>
</comment>
<keyword evidence="7 9" id="KW-0503">Monooxygenase</keyword>
<keyword evidence="10" id="KW-0472">Membrane</keyword>
<evidence type="ECO:0000313" key="11">
    <source>
        <dbReference type="EMBL" id="KAK1436680.1"/>
    </source>
</evidence>
<feature type="transmembrane region" description="Helical" evidence="10">
    <location>
        <begin position="207"/>
        <end position="229"/>
    </location>
</feature>
<evidence type="ECO:0000256" key="7">
    <source>
        <dbReference type="ARBA" id="ARBA00023033"/>
    </source>
</evidence>
<evidence type="ECO:0000256" key="4">
    <source>
        <dbReference type="ARBA" id="ARBA00022723"/>
    </source>
</evidence>
<sequence>MEIFSSLETLPFSFPLFSCTLLLIFMCVKWISFDSKNKRNIPPSPRKLPIIGNFHQLGSNPNRSLQILSQKYGPLMLLHLGSIPTLVASSAEAAQEILKTQDLAFCSRPSLTMPNILLYGSKSIVFAPYGEYWRQIKSLVVLKLLGNTRVKSYQKVREDEIGHMIRVLGEGCGTIIDMGSMFGSLTNNIISRVALGRKLDGSKHKKLVSEFVNTFIVFSIGSYIPWLSWVDQLIGSVARAEKIAKECDEFVESIIEEHVNKRKTEDGESNVEDFVDILLDLQKDDTSAYTLHRDSLKALIMEAFSAGTETMQTGLEWAMSELIRNPRVMKKLQQEVTEIAQGRTMILEEDLEKMAYLKAVVKEALRLHGPAPLLVPRKLMQNVKLLGYDVAAGTQVIINGWAIGRDPKLWEDSNEFKPERFLNNSINYQGVQFAWIPFGAGRRSCPGMQFSVPVMELALANIVYKFDMALPNEMKNEDLDMSEVCGITLRRKSSLLVLVSPRF</sequence>
<keyword evidence="10" id="KW-1133">Transmembrane helix</keyword>
<dbReference type="PROSITE" id="PS00086">
    <property type="entry name" value="CYTOCHROME_P450"/>
    <property type="match status" value="1"/>
</dbReference>
<dbReference type="SUPFAM" id="SSF48264">
    <property type="entry name" value="Cytochrome P450"/>
    <property type="match status" value="1"/>
</dbReference>
<organism evidence="11 12">
    <name type="scientific">Tagetes erecta</name>
    <name type="common">African marigold</name>
    <dbReference type="NCBI Taxonomy" id="13708"/>
    <lineage>
        <taxon>Eukaryota</taxon>
        <taxon>Viridiplantae</taxon>
        <taxon>Streptophyta</taxon>
        <taxon>Embryophyta</taxon>
        <taxon>Tracheophyta</taxon>
        <taxon>Spermatophyta</taxon>
        <taxon>Magnoliopsida</taxon>
        <taxon>eudicotyledons</taxon>
        <taxon>Gunneridae</taxon>
        <taxon>Pentapetalae</taxon>
        <taxon>asterids</taxon>
        <taxon>campanulids</taxon>
        <taxon>Asterales</taxon>
        <taxon>Asteraceae</taxon>
        <taxon>Asteroideae</taxon>
        <taxon>Heliantheae alliance</taxon>
        <taxon>Tageteae</taxon>
        <taxon>Tagetes</taxon>
    </lineage>
</organism>
<keyword evidence="3 8" id="KW-0349">Heme</keyword>
<feature type="binding site" description="axial binding residue" evidence="8">
    <location>
        <position position="445"/>
    </location>
    <ligand>
        <name>heme</name>
        <dbReference type="ChEBI" id="CHEBI:30413"/>
    </ligand>
    <ligandPart>
        <name>Fe</name>
        <dbReference type="ChEBI" id="CHEBI:18248"/>
    </ligandPart>
</feature>
<dbReference type="GO" id="GO:0051762">
    <property type="term" value="P:sesquiterpene biosynthetic process"/>
    <property type="evidence" value="ECO:0007669"/>
    <property type="project" value="UniProtKB-ARBA"/>
</dbReference>
<evidence type="ECO:0000256" key="8">
    <source>
        <dbReference type="PIRSR" id="PIRSR602401-1"/>
    </source>
</evidence>
<accession>A0AAD8P2F2</accession>
<dbReference type="GO" id="GO:0005506">
    <property type="term" value="F:iron ion binding"/>
    <property type="evidence" value="ECO:0007669"/>
    <property type="project" value="InterPro"/>
</dbReference>
<evidence type="ECO:0008006" key="13">
    <source>
        <dbReference type="Google" id="ProtNLM"/>
    </source>
</evidence>
<keyword evidence="4 8" id="KW-0479">Metal-binding</keyword>
<evidence type="ECO:0000256" key="1">
    <source>
        <dbReference type="ARBA" id="ARBA00004721"/>
    </source>
</evidence>
<keyword evidence="12" id="KW-1185">Reference proteome</keyword>
<feature type="transmembrane region" description="Helical" evidence="10">
    <location>
        <begin position="12"/>
        <end position="31"/>
    </location>
</feature>
<keyword evidence="6 8" id="KW-0408">Iron</keyword>
<dbReference type="FunFam" id="1.10.630.10:FF:000011">
    <property type="entry name" value="Cytochrome P450 83B1"/>
    <property type="match status" value="1"/>
</dbReference>
<dbReference type="CDD" id="cd11072">
    <property type="entry name" value="CYP71-like"/>
    <property type="match status" value="1"/>
</dbReference>
<keyword evidence="10" id="KW-0812">Transmembrane</keyword>
<name>A0AAD8P2F2_TARER</name>
<keyword evidence="5 9" id="KW-0560">Oxidoreductase</keyword>
<dbReference type="PANTHER" id="PTHR47955:SF16">
    <property type="entry name" value="CYTOCHROME P450"/>
    <property type="match status" value="1"/>
</dbReference>
<dbReference type="InterPro" id="IPR017972">
    <property type="entry name" value="Cyt_P450_CS"/>
</dbReference>
<dbReference type="EMBL" id="JAUHHV010000001">
    <property type="protein sequence ID" value="KAK1436680.1"/>
    <property type="molecule type" value="Genomic_DNA"/>
</dbReference>
<dbReference type="Proteomes" id="UP001229421">
    <property type="component" value="Unassembled WGS sequence"/>
</dbReference>
<dbReference type="PRINTS" id="PR00385">
    <property type="entry name" value="P450"/>
</dbReference>
<dbReference type="AlphaFoldDB" id="A0AAD8P2F2"/>
<reference evidence="11" key="1">
    <citation type="journal article" date="2023" name="bioRxiv">
        <title>Improved chromosome-level genome assembly for marigold (Tagetes erecta).</title>
        <authorList>
            <person name="Jiang F."/>
            <person name="Yuan L."/>
            <person name="Wang S."/>
            <person name="Wang H."/>
            <person name="Xu D."/>
            <person name="Wang A."/>
            <person name="Fan W."/>
        </authorList>
    </citation>
    <scope>NUCLEOTIDE SEQUENCE</scope>
    <source>
        <strain evidence="11">WSJ</strain>
        <tissue evidence="11">Leaf</tissue>
    </source>
</reference>
<dbReference type="GO" id="GO:0020037">
    <property type="term" value="F:heme binding"/>
    <property type="evidence" value="ECO:0007669"/>
    <property type="project" value="InterPro"/>
</dbReference>
<evidence type="ECO:0000256" key="5">
    <source>
        <dbReference type="ARBA" id="ARBA00023002"/>
    </source>
</evidence>
<dbReference type="InterPro" id="IPR001128">
    <property type="entry name" value="Cyt_P450"/>
</dbReference>
<evidence type="ECO:0000256" key="6">
    <source>
        <dbReference type="ARBA" id="ARBA00023004"/>
    </source>
</evidence>
<evidence type="ECO:0000256" key="3">
    <source>
        <dbReference type="ARBA" id="ARBA00022617"/>
    </source>
</evidence>
<evidence type="ECO:0000256" key="9">
    <source>
        <dbReference type="RuleBase" id="RU000461"/>
    </source>
</evidence>
<evidence type="ECO:0000256" key="2">
    <source>
        <dbReference type="ARBA" id="ARBA00010617"/>
    </source>
</evidence>
<comment type="pathway">
    <text evidence="1">Secondary metabolite biosynthesis; terpenoid biosynthesis.</text>
</comment>
<proteinExistence type="inferred from homology"/>
<comment type="cofactor">
    <cofactor evidence="8">
        <name>heme</name>
        <dbReference type="ChEBI" id="CHEBI:30413"/>
    </cofactor>
</comment>
<gene>
    <name evidence="11" type="ORF">QVD17_02462</name>
</gene>
<dbReference type="InterPro" id="IPR036396">
    <property type="entry name" value="Cyt_P450_sf"/>
</dbReference>
<dbReference type="InterPro" id="IPR002401">
    <property type="entry name" value="Cyt_P450_E_grp-I"/>
</dbReference>
<evidence type="ECO:0000313" key="12">
    <source>
        <dbReference type="Proteomes" id="UP001229421"/>
    </source>
</evidence>
<dbReference type="PRINTS" id="PR00463">
    <property type="entry name" value="EP450I"/>
</dbReference>
<protein>
    <recommendedName>
        <fullName evidence="13">Cytochrome P450</fullName>
    </recommendedName>
</protein>
<dbReference type="GO" id="GO:0016712">
    <property type="term" value="F:oxidoreductase activity, acting on paired donors, with incorporation or reduction of molecular oxygen, reduced flavin or flavoprotein as one donor, and incorporation of one atom of oxygen"/>
    <property type="evidence" value="ECO:0007669"/>
    <property type="project" value="UniProtKB-ARBA"/>
</dbReference>